<comment type="caution">
    <text evidence="2">The sequence shown here is derived from an EMBL/GenBank/DDBJ whole genome shotgun (WGS) entry which is preliminary data.</text>
</comment>
<protein>
    <submittedName>
        <fullName evidence="2">Uncharacterized protein</fullName>
    </submittedName>
</protein>
<evidence type="ECO:0000313" key="3">
    <source>
        <dbReference type="Proteomes" id="UP000796880"/>
    </source>
</evidence>
<reference evidence="2" key="1">
    <citation type="submission" date="2020-03" db="EMBL/GenBank/DDBJ databases">
        <title>A high-quality chromosome-level genome assembly of a woody plant with both climbing and erect habits, Rhamnella rubrinervis.</title>
        <authorList>
            <person name="Lu Z."/>
            <person name="Yang Y."/>
            <person name="Zhu X."/>
            <person name="Sun Y."/>
        </authorList>
    </citation>
    <scope>NUCLEOTIDE SEQUENCE</scope>
    <source>
        <strain evidence="2">BYM</strain>
        <tissue evidence="2">Leaf</tissue>
    </source>
</reference>
<organism evidence="2 3">
    <name type="scientific">Rhamnella rubrinervis</name>
    <dbReference type="NCBI Taxonomy" id="2594499"/>
    <lineage>
        <taxon>Eukaryota</taxon>
        <taxon>Viridiplantae</taxon>
        <taxon>Streptophyta</taxon>
        <taxon>Embryophyta</taxon>
        <taxon>Tracheophyta</taxon>
        <taxon>Spermatophyta</taxon>
        <taxon>Magnoliopsida</taxon>
        <taxon>eudicotyledons</taxon>
        <taxon>Gunneridae</taxon>
        <taxon>Pentapetalae</taxon>
        <taxon>rosids</taxon>
        <taxon>fabids</taxon>
        <taxon>Rosales</taxon>
        <taxon>Rhamnaceae</taxon>
        <taxon>rhamnoid group</taxon>
        <taxon>Rhamneae</taxon>
        <taxon>Rhamnella</taxon>
    </lineage>
</organism>
<accession>A0A8K0MT26</accession>
<dbReference type="Proteomes" id="UP000796880">
    <property type="component" value="Unassembled WGS sequence"/>
</dbReference>
<evidence type="ECO:0000256" key="1">
    <source>
        <dbReference type="SAM" id="MobiDB-lite"/>
    </source>
</evidence>
<gene>
    <name evidence="2" type="ORF">FNV43_RR01152</name>
</gene>
<feature type="region of interest" description="Disordered" evidence="1">
    <location>
        <begin position="71"/>
        <end position="90"/>
    </location>
</feature>
<dbReference type="EMBL" id="VOIH02000001">
    <property type="protein sequence ID" value="KAF3456500.1"/>
    <property type="molecule type" value="Genomic_DNA"/>
</dbReference>
<evidence type="ECO:0000313" key="2">
    <source>
        <dbReference type="EMBL" id="KAF3456500.1"/>
    </source>
</evidence>
<proteinExistence type="predicted"/>
<dbReference type="AlphaFoldDB" id="A0A8K0MT26"/>
<keyword evidence="3" id="KW-1185">Reference proteome</keyword>
<sequence>MTLDEVGLEAEQNALKLIEKDRELEALRLDYARGEGGCWRWLDGPEPKIYIYKKAAIDAILKNTSDMIKASRRARRATPATSGEEEDGQRIWRSPRSCAIDLIDLTNRFARLPSRSNAAWDFLRSDSEPPWPGGQLAFRTAVLAISLD</sequence>
<name>A0A8K0MT26_9ROSA</name>